<evidence type="ECO:0000259" key="2">
    <source>
        <dbReference type="Pfam" id="PF12770"/>
    </source>
</evidence>
<dbReference type="Pfam" id="PF12770">
    <property type="entry name" value="CHAT"/>
    <property type="match status" value="1"/>
</dbReference>
<organism evidence="3 4">
    <name type="scientific">Agrobacterium rosae</name>
    <dbReference type="NCBI Taxonomy" id="1972867"/>
    <lineage>
        <taxon>Bacteria</taxon>
        <taxon>Pseudomonadati</taxon>
        <taxon>Pseudomonadota</taxon>
        <taxon>Alphaproteobacteria</taxon>
        <taxon>Hyphomicrobiales</taxon>
        <taxon>Rhizobiaceae</taxon>
        <taxon>Rhizobium/Agrobacterium group</taxon>
        <taxon>Agrobacterium</taxon>
    </lineage>
</organism>
<feature type="compositionally biased region" description="Basic and acidic residues" evidence="1">
    <location>
        <begin position="70"/>
        <end position="81"/>
    </location>
</feature>
<evidence type="ECO:0000256" key="1">
    <source>
        <dbReference type="SAM" id="MobiDB-lite"/>
    </source>
</evidence>
<feature type="region of interest" description="Disordered" evidence="1">
    <location>
        <begin position="33"/>
        <end position="118"/>
    </location>
</feature>
<protein>
    <submittedName>
        <fullName evidence="3">ATPase involved in DNA repair</fullName>
    </submittedName>
</protein>
<feature type="compositionally biased region" description="Basic and acidic residues" evidence="1">
    <location>
        <begin position="101"/>
        <end position="118"/>
    </location>
</feature>
<accession>A0A1R3TIM2</accession>
<evidence type="ECO:0000313" key="3">
    <source>
        <dbReference type="EMBL" id="SCX03912.1"/>
    </source>
</evidence>
<dbReference type="Proteomes" id="UP000187891">
    <property type="component" value="Unassembled WGS sequence"/>
</dbReference>
<feature type="compositionally biased region" description="Low complexity" evidence="1">
    <location>
        <begin position="48"/>
        <end position="69"/>
    </location>
</feature>
<dbReference type="RefSeq" id="WP_077117422.1">
    <property type="nucleotide sequence ID" value="NZ_FMUE01000001.1"/>
</dbReference>
<name>A0A1R3TIM2_9HYPH</name>
<reference evidence="4" key="1">
    <citation type="submission" date="2016-10" db="EMBL/GenBank/DDBJ databases">
        <authorList>
            <person name="Wibberg D."/>
        </authorList>
    </citation>
    <scope>NUCLEOTIDE SEQUENCE [LARGE SCALE GENOMIC DNA]</scope>
</reference>
<gene>
    <name evidence="3" type="ORF">DSM25559_0367</name>
</gene>
<dbReference type="EMBL" id="FMUE01000001">
    <property type="protein sequence ID" value="SCX03912.1"/>
    <property type="molecule type" value="Genomic_DNA"/>
</dbReference>
<sequence>MSQAENLRRELAQILKKEAESQSDLAKYAQEANKYASEGAKRSDAAFKSKSTSSRSSYLRQAESAMKKAAAAEKKVAEARKKLAALSTQKSNKQKSLSAAEKSDREKLSRETAKGRREELNHIRQVTSLRRMTLTIQAPKPEPLRVLYLTTNPDAFGEGALRTDAEIRNVQNELKGTLYRDRVKISHLPAATYDDMLRGLNDVRPHVVHFSGHGGNGGVFFDNGSVDAPAGVVMNFDRLGKFLSATDQPPRLLVLNACDTLDGAEILLDFVPVVVAMSESITDIAAAMFATKFYSAIGSAQSVESALNQARAILSMLDSAEDHLPQCVCREDVDIATLILVTPD</sequence>
<dbReference type="InterPro" id="IPR024983">
    <property type="entry name" value="CHAT_dom"/>
</dbReference>
<dbReference type="AlphaFoldDB" id="A0A1R3TIM2"/>
<proteinExistence type="predicted"/>
<feature type="compositionally biased region" description="Polar residues" evidence="1">
    <location>
        <begin position="86"/>
        <end position="97"/>
    </location>
</feature>
<evidence type="ECO:0000313" key="4">
    <source>
        <dbReference type="Proteomes" id="UP000187891"/>
    </source>
</evidence>
<feature type="domain" description="CHAT" evidence="2">
    <location>
        <begin position="158"/>
        <end position="318"/>
    </location>
</feature>
<dbReference type="STRING" id="1907666.DSM25559_0367"/>